<dbReference type="EMBL" id="CP002453">
    <property type="protein sequence ID" value="ADV48745.1"/>
    <property type="molecule type" value="Genomic_DNA"/>
</dbReference>
<dbReference type="eggNOG" id="ENOG5032W13">
    <property type="taxonomic scope" value="Bacteria"/>
</dbReference>
<keyword evidence="2" id="KW-1185">Reference proteome</keyword>
<accession>E6X9J5</accession>
<dbReference type="PROSITE" id="PS51257">
    <property type="entry name" value="PROKAR_LIPOPROTEIN"/>
    <property type="match status" value="1"/>
</dbReference>
<reference evidence="1 2" key="1">
    <citation type="journal article" date="2010" name="Stand. Genomic Sci.">
        <title>Complete genome sequence of Cellulophaga algicola type strain (IC166).</title>
        <authorList>
            <person name="Abt B."/>
            <person name="Lu M."/>
            <person name="Misra M."/>
            <person name="Han C."/>
            <person name="Nolan M."/>
            <person name="Lucas S."/>
            <person name="Hammon N."/>
            <person name="Deshpande S."/>
            <person name="Cheng J.F."/>
            <person name="Tapia R."/>
            <person name="Goodwin L."/>
            <person name="Pitluck S."/>
            <person name="Liolios K."/>
            <person name="Pagani I."/>
            <person name="Ivanova N."/>
            <person name="Mavromatis K."/>
            <person name="Ovchinikova G."/>
            <person name="Pati A."/>
            <person name="Chen A."/>
            <person name="Palaniappan K."/>
            <person name="Land M."/>
            <person name="Hauser L."/>
            <person name="Chang Y.J."/>
            <person name="Jeffries C.D."/>
            <person name="Detter J.C."/>
            <person name="Brambilla E."/>
            <person name="Rohde M."/>
            <person name="Tindall B.J."/>
            <person name="Goker M."/>
            <person name="Woyke T."/>
            <person name="Bristow J."/>
            <person name="Eisen J.A."/>
            <person name="Markowitz V."/>
            <person name="Hugenholtz P."/>
            <person name="Kyrpides N.C."/>
            <person name="Klenk H.P."/>
            <person name="Lapidus A."/>
        </authorList>
    </citation>
    <scope>NUCLEOTIDE SEQUENCE [LARGE SCALE GENOMIC DNA]</scope>
    <source>
        <strain evidence="2">DSM 14237 / IC166 / ACAM 630</strain>
    </source>
</reference>
<dbReference type="KEGG" id="cao:Celal_1432"/>
<organism evidence="1 2">
    <name type="scientific">Cellulophaga algicola (strain DSM 14237 / IC166 / ACAM 630)</name>
    <dbReference type="NCBI Taxonomy" id="688270"/>
    <lineage>
        <taxon>Bacteria</taxon>
        <taxon>Pseudomonadati</taxon>
        <taxon>Bacteroidota</taxon>
        <taxon>Flavobacteriia</taxon>
        <taxon>Flavobacteriales</taxon>
        <taxon>Flavobacteriaceae</taxon>
        <taxon>Cellulophaga</taxon>
    </lineage>
</organism>
<dbReference type="Proteomes" id="UP000008634">
    <property type="component" value="Chromosome"/>
</dbReference>
<gene>
    <name evidence="1" type="ordered locus">Celal_1432</name>
</gene>
<dbReference type="RefSeq" id="WP_013550227.1">
    <property type="nucleotide sequence ID" value="NC_014934.1"/>
</dbReference>
<dbReference type="HOGENOM" id="CLU_1178539_0_0_10"/>
<evidence type="ECO:0008006" key="3">
    <source>
        <dbReference type="Google" id="ProtNLM"/>
    </source>
</evidence>
<name>E6X9J5_CELAD</name>
<evidence type="ECO:0000313" key="2">
    <source>
        <dbReference type="Proteomes" id="UP000008634"/>
    </source>
</evidence>
<dbReference type="OrthoDB" id="877109at2"/>
<sequence>MKTSLLTFFILFLIGCKDPQKSIQEKNKTRIDTLTENKIGSKTAPIILENEKEIVNYDTDFSDWKIDEIDLTPYSFLNRKNDTLVLTARDTIILLVNEYYDEFKENYGASSFSVAHVYPHYNIVELQATAYEYSYHILADLHTGDTIFSYGQPMFSNNGKYIFTSNVDLEIGYDDNGYQLITVDSLGFNTLKTVTLEGWGIQKASWISADSIAFSKVTLNENDELNSENKKMKLK</sequence>
<protein>
    <recommendedName>
        <fullName evidence="3">Lipoprotein</fullName>
    </recommendedName>
</protein>
<evidence type="ECO:0000313" key="1">
    <source>
        <dbReference type="EMBL" id="ADV48745.1"/>
    </source>
</evidence>
<proteinExistence type="predicted"/>
<dbReference type="AlphaFoldDB" id="E6X9J5"/>